<protein>
    <submittedName>
        <fullName evidence="1">Uncharacterized protein</fullName>
    </submittedName>
</protein>
<dbReference type="EMBL" id="RXPE01000004">
    <property type="protein sequence ID" value="RTR29394.1"/>
    <property type="molecule type" value="Genomic_DNA"/>
</dbReference>
<comment type="caution">
    <text evidence="1">The sequence shown here is derived from an EMBL/GenBank/DDBJ whole genome shotgun (WGS) entry which is preliminary data.</text>
</comment>
<dbReference type="AlphaFoldDB" id="A0A3S0KLL1"/>
<evidence type="ECO:0000313" key="2">
    <source>
        <dbReference type="Proteomes" id="UP000277766"/>
    </source>
</evidence>
<reference evidence="1 2" key="1">
    <citation type="submission" date="2018-12" db="EMBL/GenBank/DDBJ databases">
        <title>Deinococcus radiophilus ATCC 27603 genome sequencing and assembly.</title>
        <authorList>
            <person name="Maclea K.S."/>
            <person name="Maynard C.R."/>
        </authorList>
    </citation>
    <scope>NUCLEOTIDE SEQUENCE [LARGE SCALE GENOMIC DNA]</scope>
    <source>
        <strain evidence="1 2">ATCC 27603</strain>
    </source>
</reference>
<dbReference type="Proteomes" id="UP000277766">
    <property type="component" value="Unassembled WGS sequence"/>
</dbReference>
<accession>A0A3S0KLL1</accession>
<dbReference type="RefSeq" id="WP_126351305.1">
    <property type="nucleotide sequence ID" value="NZ_CP086380.1"/>
</dbReference>
<dbReference type="OrthoDB" id="9916213at2"/>
<proteinExistence type="predicted"/>
<keyword evidence="2" id="KW-1185">Reference proteome</keyword>
<name>A0A3S0KLL1_9DEIO</name>
<sequence length="200" mass="22015">MNSLLIGLALTGLTSHGSALEHPTDPAPGRMIGGPLIAPASDPMPPARERATTLRDPLETVLTVQLLAGLTEQEKIHWTAQQRCVLRPLLRPLLESKAVSGAEWNHIQTELLSLLSTDQRGQLEQARAEADTRAEHILSVSRLASVDGPPIIWQWRYAFALDRGVALLGELKKEPETNPYLLSPYREQVNILLGEQSTEQ</sequence>
<organism evidence="1 2">
    <name type="scientific">Deinococcus radiophilus</name>
    <dbReference type="NCBI Taxonomy" id="32062"/>
    <lineage>
        <taxon>Bacteria</taxon>
        <taxon>Thermotogati</taxon>
        <taxon>Deinococcota</taxon>
        <taxon>Deinococci</taxon>
        <taxon>Deinococcales</taxon>
        <taxon>Deinococcaceae</taxon>
        <taxon>Deinococcus</taxon>
    </lineage>
</organism>
<gene>
    <name evidence="1" type="ORF">EJ104_03110</name>
</gene>
<evidence type="ECO:0000313" key="1">
    <source>
        <dbReference type="EMBL" id="RTR29394.1"/>
    </source>
</evidence>